<reference evidence="1" key="1">
    <citation type="journal article" date="2014" name="Nat. Genet.">
        <title>Genome and transcriptome of the porcine whipworm Trichuris suis.</title>
        <authorList>
            <person name="Jex A.R."/>
            <person name="Nejsum P."/>
            <person name="Schwarz E.M."/>
            <person name="Hu L."/>
            <person name="Young N.D."/>
            <person name="Hall R.S."/>
            <person name="Korhonen P.K."/>
            <person name="Liao S."/>
            <person name="Thamsborg S."/>
            <person name="Xia J."/>
            <person name="Xu P."/>
            <person name="Wang S."/>
            <person name="Scheerlinck J.P."/>
            <person name="Hofmann A."/>
            <person name="Sternberg P.W."/>
            <person name="Wang J."/>
            <person name="Gasser R.B."/>
        </authorList>
    </citation>
    <scope>NUCLEOTIDE SEQUENCE [LARGE SCALE GENOMIC DNA]</scope>
    <source>
        <strain evidence="1">DCEP-RM93F</strain>
    </source>
</reference>
<accession>A0A085ND36</accession>
<proteinExistence type="predicted"/>
<dbReference type="Proteomes" id="UP000030758">
    <property type="component" value="Unassembled WGS sequence"/>
</dbReference>
<protein>
    <submittedName>
        <fullName evidence="1">Uncharacterized protein</fullName>
    </submittedName>
</protein>
<gene>
    <name evidence="1" type="ORF">M514_20418</name>
</gene>
<dbReference type="EMBL" id="KL367515">
    <property type="protein sequence ID" value="KFD67382.1"/>
    <property type="molecule type" value="Genomic_DNA"/>
</dbReference>
<name>A0A085ND36_9BILA</name>
<organism evidence="1">
    <name type="scientific">Trichuris suis</name>
    <name type="common">pig whipworm</name>
    <dbReference type="NCBI Taxonomy" id="68888"/>
    <lineage>
        <taxon>Eukaryota</taxon>
        <taxon>Metazoa</taxon>
        <taxon>Ecdysozoa</taxon>
        <taxon>Nematoda</taxon>
        <taxon>Enoplea</taxon>
        <taxon>Dorylaimia</taxon>
        <taxon>Trichinellida</taxon>
        <taxon>Trichuridae</taxon>
        <taxon>Trichuris</taxon>
    </lineage>
</organism>
<evidence type="ECO:0000313" key="1">
    <source>
        <dbReference type="EMBL" id="KFD67382.1"/>
    </source>
</evidence>
<sequence length="200" mass="22324">MRSELSVCQAVTKAVVPKGLTSGIRNKSTIKVYTPEKTSQLLHVSRRRETLDDVYFFLKWTDTVNETEVESSRDFVHEPLKSLSGISQTEGHAEVLVQTERCRYCCLRYVSIMNGNLLVRADQVEFRKYTSTSPQGRQVPGCFLGTICSGDAQLLLEGRMIPNRSIVSNSCLAARNFCGGNRRGRLKTGGPKVIIRCCTV</sequence>
<dbReference type="AlphaFoldDB" id="A0A085ND36"/>